<organism evidence="14 15">
    <name type="scientific">Fukomys damarensis</name>
    <name type="common">Damaraland mole rat</name>
    <name type="synonym">Cryptomys damarensis</name>
    <dbReference type="NCBI Taxonomy" id="885580"/>
    <lineage>
        <taxon>Eukaryota</taxon>
        <taxon>Metazoa</taxon>
        <taxon>Chordata</taxon>
        <taxon>Craniata</taxon>
        <taxon>Vertebrata</taxon>
        <taxon>Euteleostomi</taxon>
        <taxon>Mammalia</taxon>
        <taxon>Eutheria</taxon>
        <taxon>Euarchontoglires</taxon>
        <taxon>Glires</taxon>
        <taxon>Rodentia</taxon>
        <taxon>Hystricomorpha</taxon>
        <taxon>Bathyergidae</taxon>
        <taxon>Fukomys</taxon>
    </lineage>
</organism>
<feature type="transmembrane region" description="Helical" evidence="12">
    <location>
        <begin position="132"/>
        <end position="158"/>
    </location>
</feature>
<dbReference type="PANTHER" id="PTHR48001">
    <property type="entry name" value="OLFACTORY RECEPTOR"/>
    <property type="match status" value="1"/>
</dbReference>
<dbReference type="InterPro" id="IPR000276">
    <property type="entry name" value="GPCR_Rhodpsn"/>
</dbReference>
<evidence type="ECO:0000313" key="14">
    <source>
        <dbReference type="EMBL" id="KFO37642.1"/>
    </source>
</evidence>
<dbReference type="GO" id="GO:0004984">
    <property type="term" value="F:olfactory receptor activity"/>
    <property type="evidence" value="ECO:0007669"/>
    <property type="project" value="InterPro"/>
</dbReference>
<evidence type="ECO:0000256" key="4">
    <source>
        <dbReference type="ARBA" id="ARBA00022692"/>
    </source>
</evidence>
<protein>
    <recommendedName>
        <fullName evidence="12">Olfactory receptor</fullName>
    </recommendedName>
</protein>
<comment type="subcellular location">
    <subcellularLocation>
        <location evidence="1 12">Cell membrane</location>
        <topology evidence="1 12">Multi-pass membrane protein</topology>
    </subcellularLocation>
</comment>
<reference evidence="14 15" key="1">
    <citation type="submission" date="2013-11" db="EMBL/GenBank/DDBJ databases">
        <title>The Damaraland mole rat (Fukomys damarensis) genome and evolution of African mole rats.</title>
        <authorList>
            <person name="Gladyshev V.N."/>
            <person name="Fang X."/>
        </authorList>
    </citation>
    <scope>NUCLEOTIDE SEQUENCE [LARGE SCALE GENOMIC DNA]</scope>
    <source>
        <tissue evidence="14">Liver</tissue>
    </source>
</reference>
<keyword evidence="3 12" id="KW-0716">Sensory transduction</keyword>
<keyword evidence="2 12" id="KW-1003">Cell membrane</keyword>
<evidence type="ECO:0000256" key="8">
    <source>
        <dbReference type="ARBA" id="ARBA00023136"/>
    </source>
</evidence>
<dbReference type="AlphaFoldDB" id="A0A091E2U4"/>
<feature type="domain" description="G-protein coupled receptors family 1 profile" evidence="13">
    <location>
        <begin position="41"/>
        <end position="290"/>
    </location>
</feature>
<dbReference type="Pfam" id="PF13853">
    <property type="entry name" value="7tm_4"/>
    <property type="match status" value="1"/>
</dbReference>
<feature type="transmembrane region" description="Helical" evidence="12">
    <location>
        <begin position="98"/>
        <end position="120"/>
    </location>
</feature>
<dbReference type="SUPFAM" id="SSF81321">
    <property type="entry name" value="Family A G protein-coupled receptor-like"/>
    <property type="match status" value="1"/>
</dbReference>
<evidence type="ECO:0000313" key="15">
    <source>
        <dbReference type="Proteomes" id="UP000028990"/>
    </source>
</evidence>
<dbReference type="GO" id="GO:0005886">
    <property type="term" value="C:plasma membrane"/>
    <property type="evidence" value="ECO:0007669"/>
    <property type="project" value="UniProtKB-SubCell"/>
</dbReference>
<evidence type="ECO:0000256" key="9">
    <source>
        <dbReference type="ARBA" id="ARBA00023170"/>
    </source>
</evidence>
<dbReference type="FunFam" id="1.20.1070.10:FF:000009">
    <property type="entry name" value="Olfactory receptor"/>
    <property type="match status" value="1"/>
</dbReference>
<feature type="transmembrane region" description="Helical" evidence="12">
    <location>
        <begin position="26"/>
        <end position="47"/>
    </location>
</feature>
<evidence type="ECO:0000256" key="7">
    <source>
        <dbReference type="ARBA" id="ARBA00023040"/>
    </source>
</evidence>
<evidence type="ECO:0000256" key="5">
    <source>
        <dbReference type="ARBA" id="ARBA00022725"/>
    </source>
</evidence>
<evidence type="ECO:0000256" key="6">
    <source>
        <dbReference type="ARBA" id="ARBA00022989"/>
    </source>
</evidence>
<feature type="transmembrane region" description="Helical" evidence="12">
    <location>
        <begin position="242"/>
        <end position="261"/>
    </location>
</feature>
<evidence type="ECO:0000256" key="2">
    <source>
        <dbReference type="ARBA" id="ARBA00022475"/>
    </source>
</evidence>
<dbReference type="OMA" id="MSARFIN"/>
<keyword evidence="8 12" id="KW-0472">Membrane</keyword>
<sequence>MNSRNQTAVSEFLLLGLTDDAELQPLIFSLFLSMYLVSILGNLLIILAVSSDSHLHTPMYFFLSNLFLNDICLITTTVPKMLVNTQTQSHSITYTGCLSQLCFFLVFIGLESCLLAVMAYDRYMAICHPLKYMVIMSPCHCVLLVLLSLLISTLHSLLQTLMALQLSFCTDLEIPHFFCELDQIIKLSCSDTFMHKLLVYLVTGLFASAPLSGIIFSYIHIMSSVLRMPSPGGKYKAFSTCGSHLSVVSLFYGTGFGVYISSAVTESSKKAQVAPVMYSIVTQMLNPFIYSLRNRDMNNALSKLINKITCII</sequence>
<dbReference type="EMBL" id="KN120746">
    <property type="protein sequence ID" value="KFO37642.1"/>
    <property type="molecule type" value="Genomic_DNA"/>
</dbReference>
<evidence type="ECO:0000256" key="3">
    <source>
        <dbReference type="ARBA" id="ARBA00022606"/>
    </source>
</evidence>
<keyword evidence="10 11" id="KW-0807">Transducer</keyword>
<gene>
    <name evidence="14" type="ORF">H920_00944</name>
</gene>
<dbReference type="STRING" id="885580.ENSFDAP00000020974"/>
<evidence type="ECO:0000256" key="1">
    <source>
        <dbReference type="ARBA" id="ARBA00004651"/>
    </source>
</evidence>
<proteinExistence type="inferred from homology"/>
<dbReference type="Proteomes" id="UP000028990">
    <property type="component" value="Unassembled WGS sequence"/>
</dbReference>
<dbReference type="PRINTS" id="PR00237">
    <property type="entry name" value="GPCRRHODOPSN"/>
</dbReference>
<dbReference type="PROSITE" id="PS00237">
    <property type="entry name" value="G_PROTEIN_RECEP_F1_1"/>
    <property type="match status" value="1"/>
</dbReference>
<keyword evidence="4 11" id="KW-0812">Transmembrane</keyword>
<dbReference type="CDD" id="cd15234">
    <property type="entry name" value="7tmA_OR7-like"/>
    <property type="match status" value="1"/>
</dbReference>
<evidence type="ECO:0000256" key="12">
    <source>
        <dbReference type="RuleBase" id="RU363047"/>
    </source>
</evidence>
<evidence type="ECO:0000256" key="10">
    <source>
        <dbReference type="ARBA" id="ARBA00023224"/>
    </source>
</evidence>
<name>A0A091E2U4_FUKDA</name>
<dbReference type="eggNOG" id="ENOG502T9M6">
    <property type="taxonomic scope" value="Eukaryota"/>
</dbReference>
<dbReference type="InterPro" id="IPR000725">
    <property type="entry name" value="Olfact_rcpt"/>
</dbReference>
<feature type="transmembrane region" description="Helical" evidence="12">
    <location>
        <begin position="273"/>
        <end position="292"/>
    </location>
</feature>
<dbReference type="GO" id="GO:0004930">
    <property type="term" value="F:G protein-coupled receptor activity"/>
    <property type="evidence" value="ECO:0007669"/>
    <property type="project" value="UniProtKB-KW"/>
</dbReference>
<feature type="transmembrane region" description="Helical" evidence="12">
    <location>
        <begin position="59"/>
        <end position="78"/>
    </location>
</feature>
<keyword evidence="6 12" id="KW-1133">Transmembrane helix</keyword>
<keyword evidence="5 12" id="KW-0552">Olfaction</keyword>
<evidence type="ECO:0000256" key="11">
    <source>
        <dbReference type="RuleBase" id="RU000688"/>
    </source>
</evidence>
<dbReference type="PRINTS" id="PR00245">
    <property type="entry name" value="OLFACTORYR"/>
</dbReference>
<keyword evidence="9 11" id="KW-0675">Receptor</keyword>
<dbReference type="PROSITE" id="PS50262">
    <property type="entry name" value="G_PROTEIN_RECEP_F1_2"/>
    <property type="match status" value="1"/>
</dbReference>
<dbReference type="Gene3D" id="1.20.1070.10">
    <property type="entry name" value="Rhodopsin 7-helix transmembrane proteins"/>
    <property type="match status" value="1"/>
</dbReference>
<dbReference type="OrthoDB" id="9444602at2759"/>
<evidence type="ECO:0000259" key="13">
    <source>
        <dbReference type="PROSITE" id="PS50262"/>
    </source>
</evidence>
<keyword evidence="7 11" id="KW-0297">G-protein coupled receptor</keyword>
<keyword evidence="15" id="KW-1185">Reference proteome</keyword>
<accession>A0A091E2U4</accession>
<dbReference type="InterPro" id="IPR017452">
    <property type="entry name" value="GPCR_Rhodpsn_7TM"/>
</dbReference>
<feature type="transmembrane region" description="Helical" evidence="12">
    <location>
        <begin position="197"/>
        <end position="221"/>
    </location>
</feature>
<comment type="similarity">
    <text evidence="11">Belongs to the G-protein coupled receptor 1 family.</text>
</comment>